<sequence length="83" mass="8968">MGREGEPMSGGASEQWRWRGRPCAGGVVPQGRDSASPLRPHHSRSGCWMRLGRRGTSDCESSRGKRRDRNVIVAGVTAVACCS</sequence>
<gene>
    <name evidence="2" type="ORF">E2C01_021873</name>
</gene>
<dbReference type="AlphaFoldDB" id="A0A5B7E7F1"/>
<feature type="region of interest" description="Disordered" evidence="1">
    <location>
        <begin position="24"/>
        <end position="46"/>
    </location>
</feature>
<name>A0A5B7E7F1_PORTR</name>
<evidence type="ECO:0000256" key="1">
    <source>
        <dbReference type="SAM" id="MobiDB-lite"/>
    </source>
</evidence>
<accession>A0A5B7E7F1</accession>
<dbReference type="EMBL" id="VSRR010001947">
    <property type="protein sequence ID" value="MPC28664.1"/>
    <property type="molecule type" value="Genomic_DNA"/>
</dbReference>
<keyword evidence="3" id="KW-1185">Reference proteome</keyword>
<evidence type="ECO:0000313" key="3">
    <source>
        <dbReference type="Proteomes" id="UP000324222"/>
    </source>
</evidence>
<reference evidence="2 3" key="1">
    <citation type="submission" date="2019-05" db="EMBL/GenBank/DDBJ databases">
        <title>Another draft genome of Portunus trituberculatus and its Hox gene families provides insights of decapod evolution.</title>
        <authorList>
            <person name="Jeong J.-H."/>
            <person name="Song I."/>
            <person name="Kim S."/>
            <person name="Choi T."/>
            <person name="Kim D."/>
            <person name="Ryu S."/>
            <person name="Kim W."/>
        </authorList>
    </citation>
    <scope>NUCLEOTIDE SEQUENCE [LARGE SCALE GENOMIC DNA]</scope>
    <source>
        <tissue evidence="2">Muscle</tissue>
    </source>
</reference>
<evidence type="ECO:0000313" key="2">
    <source>
        <dbReference type="EMBL" id="MPC28664.1"/>
    </source>
</evidence>
<protein>
    <submittedName>
        <fullName evidence="2">Uncharacterized protein</fullName>
    </submittedName>
</protein>
<organism evidence="2 3">
    <name type="scientific">Portunus trituberculatus</name>
    <name type="common">Swimming crab</name>
    <name type="synonym">Neptunus trituberculatus</name>
    <dbReference type="NCBI Taxonomy" id="210409"/>
    <lineage>
        <taxon>Eukaryota</taxon>
        <taxon>Metazoa</taxon>
        <taxon>Ecdysozoa</taxon>
        <taxon>Arthropoda</taxon>
        <taxon>Crustacea</taxon>
        <taxon>Multicrustacea</taxon>
        <taxon>Malacostraca</taxon>
        <taxon>Eumalacostraca</taxon>
        <taxon>Eucarida</taxon>
        <taxon>Decapoda</taxon>
        <taxon>Pleocyemata</taxon>
        <taxon>Brachyura</taxon>
        <taxon>Eubrachyura</taxon>
        <taxon>Portunoidea</taxon>
        <taxon>Portunidae</taxon>
        <taxon>Portuninae</taxon>
        <taxon>Portunus</taxon>
    </lineage>
</organism>
<proteinExistence type="predicted"/>
<dbReference type="Proteomes" id="UP000324222">
    <property type="component" value="Unassembled WGS sequence"/>
</dbReference>
<comment type="caution">
    <text evidence="2">The sequence shown here is derived from an EMBL/GenBank/DDBJ whole genome shotgun (WGS) entry which is preliminary data.</text>
</comment>